<dbReference type="STRING" id="760192.Halhy_0223"/>
<dbReference type="GO" id="GO:0016787">
    <property type="term" value="F:hydrolase activity"/>
    <property type="evidence" value="ECO:0007669"/>
    <property type="project" value="UniProtKB-KW"/>
</dbReference>
<proteinExistence type="predicted"/>
<dbReference type="PANTHER" id="PTHR43739:SF5">
    <property type="entry name" value="EXO-ALPHA-SIALIDASE"/>
    <property type="match status" value="1"/>
</dbReference>
<evidence type="ECO:0000313" key="4">
    <source>
        <dbReference type="Proteomes" id="UP000008461"/>
    </source>
</evidence>
<dbReference type="eggNOG" id="COG4447">
    <property type="taxonomic scope" value="Bacteria"/>
</dbReference>
<keyword evidence="3" id="KW-0378">Hydrolase</keyword>
<organism evidence="3 4">
    <name type="scientific">Haliscomenobacter hydrossis (strain ATCC 27775 / DSM 1100 / LMG 10767 / O)</name>
    <dbReference type="NCBI Taxonomy" id="760192"/>
    <lineage>
        <taxon>Bacteria</taxon>
        <taxon>Pseudomonadati</taxon>
        <taxon>Bacteroidota</taxon>
        <taxon>Saprospiria</taxon>
        <taxon>Saprospirales</taxon>
        <taxon>Haliscomenobacteraceae</taxon>
        <taxon>Haliscomenobacter</taxon>
    </lineage>
</organism>
<reference key="2">
    <citation type="submission" date="2011-04" db="EMBL/GenBank/DDBJ databases">
        <title>Complete sequence of chromosome of Haliscomenobacter hydrossis DSM 1100.</title>
        <authorList>
            <consortium name="US DOE Joint Genome Institute (JGI-PGF)"/>
            <person name="Lucas S."/>
            <person name="Han J."/>
            <person name="Lapidus A."/>
            <person name="Bruce D."/>
            <person name="Goodwin L."/>
            <person name="Pitluck S."/>
            <person name="Peters L."/>
            <person name="Kyrpides N."/>
            <person name="Mavromatis K."/>
            <person name="Ivanova N."/>
            <person name="Ovchinnikova G."/>
            <person name="Pagani I."/>
            <person name="Daligault H."/>
            <person name="Detter J.C."/>
            <person name="Han C."/>
            <person name="Land M."/>
            <person name="Hauser L."/>
            <person name="Markowitz V."/>
            <person name="Cheng J.-F."/>
            <person name="Hugenholtz P."/>
            <person name="Woyke T."/>
            <person name="Wu D."/>
            <person name="Verbarg S."/>
            <person name="Frueling A."/>
            <person name="Brambilla E."/>
            <person name="Klenk H.-P."/>
            <person name="Eisen J.A."/>
        </authorList>
    </citation>
    <scope>NUCLEOTIDE SEQUENCE</scope>
    <source>
        <strain>DSM 1100</strain>
    </source>
</reference>
<feature type="domain" description="Sortilin N-terminal" evidence="2">
    <location>
        <begin position="80"/>
        <end position="202"/>
    </location>
</feature>
<dbReference type="InterPro" id="IPR015943">
    <property type="entry name" value="WD40/YVTN_repeat-like_dom_sf"/>
</dbReference>
<protein>
    <submittedName>
        <fullName evidence="3">Glycosyl hydrolase BNR repeat-containing protein</fullName>
    </submittedName>
</protein>
<dbReference type="Gene3D" id="2.130.10.10">
    <property type="entry name" value="YVTN repeat-like/Quinoprotein amine dehydrogenase"/>
    <property type="match status" value="5"/>
</dbReference>
<reference evidence="3 4" key="1">
    <citation type="journal article" date="2011" name="Stand. Genomic Sci.">
        <title>Complete genome sequence of Haliscomenobacter hydrossis type strain (O).</title>
        <authorList>
            <consortium name="US DOE Joint Genome Institute (JGI-PGF)"/>
            <person name="Daligault H."/>
            <person name="Lapidus A."/>
            <person name="Zeytun A."/>
            <person name="Nolan M."/>
            <person name="Lucas S."/>
            <person name="Del Rio T.G."/>
            <person name="Tice H."/>
            <person name="Cheng J.F."/>
            <person name="Tapia R."/>
            <person name="Han C."/>
            <person name="Goodwin L."/>
            <person name="Pitluck S."/>
            <person name="Liolios K."/>
            <person name="Pagani I."/>
            <person name="Ivanova N."/>
            <person name="Huntemann M."/>
            <person name="Mavromatis K."/>
            <person name="Mikhailova N."/>
            <person name="Pati A."/>
            <person name="Chen A."/>
            <person name="Palaniappan K."/>
            <person name="Land M."/>
            <person name="Hauser L."/>
            <person name="Brambilla E.M."/>
            <person name="Rohde M."/>
            <person name="Verbarg S."/>
            <person name="Goker M."/>
            <person name="Bristow J."/>
            <person name="Eisen J.A."/>
            <person name="Markowitz V."/>
            <person name="Hugenholtz P."/>
            <person name="Kyrpides N.C."/>
            <person name="Klenk H.P."/>
            <person name="Woyke T."/>
        </authorList>
    </citation>
    <scope>NUCLEOTIDE SEQUENCE [LARGE SCALE GENOMIC DNA]</scope>
    <source>
        <strain evidence="4">ATCC 27775 / DSM 1100 / LMG 10767 / O</strain>
    </source>
</reference>
<dbReference type="InterPro" id="IPR052025">
    <property type="entry name" value="Xyloglucanase_GH74"/>
</dbReference>
<evidence type="ECO:0000259" key="2">
    <source>
        <dbReference type="Pfam" id="PF15902"/>
    </source>
</evidence>
<dbReference type="Pfam" id="PF15902">
    <property type="entry name" value="Sortilin-Vps10"/>
    <property type="match status" value="1"/>
</dbReference>
<evidence type="ECO:0000313" key="3">
    <source>
        <dbReference type="EMBL" id="AEE48136.1"/>
    </source>
</evidence>
<evidence type="ECO:0000256" key="1">
    <source>
        <dbReference type="ARBA" id="ARBA00022737"/>
    </source>
</evidence>
<keyword evidence="1" id="KW-0677">Repeat</keyword>
<dbReference type="HOGENOM" id="CLU_004847_0_0_10"/>
<dbReference type="Proteomes" id="UP000008461">
    <property type="component" value="Chromosome"/>
</dbReference>
<dbReference type="EMBL" id="CP002691">
    <property type="protein sequence ID" value="AEE48136.1"/>
    <property type="molecule type" value="Genomic_DNA"/>
</dbReference>
<dbReference type="CDD" id="cd15482">
    <property type="entry name" value="Sialidase_non-viral"/>
    <property type="match status" value="2"/>
</dbReference>
<dbReference type="OrthoDB" id="9757809at2"/>
<dbReference type="SUPFAM" id="SSF110296">
    <property type="entry name" value="Oligoxyloglucan reducing end-specific cellobiohydrolase"/>
    <property type="match status" value="2"/>
</dbReference>
<dbReference type="RefSeq" id="WP_013762700.1">
    <property type="nucleotide sequence ID" value="NC_015510.1"/>
</dbReference>
<name>F4KUW0_HALH1</name>
<dbReference type="KEGG" id="hhy:Halhy_0223"/>
<dbReference type="PANTHER" id="PTHR43739">
    <property type="entry name" value="XYLOGLUCANASE (EUROFUNG)"/>
    <property type="match status" value="1"/>
</dbReference>
<accession>F4KUW0</accession>
<sequence>MRQAILLFFSTIIHFNTAFTQQPLSPLEASFRQYQAMKAASVYKFDWIPLGPTLNSARADVVQVDATRPGTMYVGFGSGSLWKTTNHGQSWNPIFEDQASFGIGDVELAPSNPDIIYLGTGENLKKPRNFTLPGTGMYRSTDAGKTWQHIGLEDSWAIAEIAIHPKDPNIVLVAVLGHLWSKNKNRGLYRSINGGKSWQQVLYKDEMTGANDIVIAPSNPQIMYASLWEVYPGISGKNSGVYRSVDGGKSWSPCIKGLPTGRLVGRIGLTVSYTNPSKAYALVDNLNNARDEAAELYKTTDGGLTWRKTHAGPFKIFPGIGWYFTDVYVNPKNDEDVFCLGVRLAHSTDGGKNFTFIGGKVTRMTPSLAQGLHLDQCELWINPHNPQHIAVGNDGGFYLSYDQGLSWMHYNNIPTGEFYDITIDQSNFTIYGGTQDDATVYGPAKEINLNFPDPWKYLWIDPWDGGDGCVSQVDPDDHKIVYYSMQHGYAVRLDLHADTTFVIQPELPKDSPDTLRFNYITPYFISPHQGQTLYHGGNFIFKSQNRGTTWKVISPNLALSANSAKKSFALGALVESKLTKGWLYAGTDKGAFWVSKNDGINWIEHSAGLANHYIRSICPSRFAVERVYLAMTGINSDDLHSYLYVSEDAGASWKSIAAGLPDEPVNVILEDPTQENLLYAGGLRGVYVSLDRGISWSYLGQQLPASAVADLEIHEASMELVVATHGRGIYKLNLRPIQAMAAGKIPLDQDHLFEIPVAKRPWFNSSGGEPDYRTLERTPITFWLTAPKPVTLSIRNADQKILWKTTLNGQRGFNQFRWDLVTSRHSSDYPYFVHYERFLAAGVYQMVLSSAGNNDRVRPLNVVDSVSPYAKER</sequence>
<dbReference type="InterPro" id="IPR031778">
    <property type="entry name" value="Sortilin_N"/>
</dbReference>
<keyword evidence="4" id="KW-1185">Reference proteome</keyword>
<dbReference type="AlphaFoldDB" id="F4KUW0"/>
<dbReference type="GO" id="GO:0010411">
    <property type="term" value="P:xyloglucan metabolic process"/>
    <property type="evidence" value="ECO:0007669"/>
    <property type="project" value="TreeGrafter"/>
</dbReference>
<gene>
    <name evidence="3" type="ordered locus">Halhy_0223</name>
</gene>